<keyword evidence="2" id="KW-1185">Reference proteome</keyword>
<dbReference type="RefSeq" id="XP_030875913.1">
    <property type="nucleotide sequence ID" value="XM_031020053.1"/>
</dbReference>
<proteinExistence type="predicted"/>
<protein>
    <submittedName>
        <fullName evidence="3">Uncharacterized protein LOC115937651</fullName>
    </submittedName>
</protein>
<reference evidence="3" key="1">
    <citation type="submission" date="2025-08" db="UniProtKB">
        <authorList>
            <consortium name="RefSeq"/>
        </authorList>
    </citation>
    <scope>IDENTIFICATION</scope>
    <source>
        <tissue evidence="3">Liver</tissue>
    </source>
</reference>
<dbReference type="AlphaFoldDB" id="A0A7F8Q6D5"/>
<accession>A0A7F8Q6D5</accession>
<dbReference type="KEGG" id="lww:115937651"/>
<evidence type="ECO:0000256" key="1">
    <source>
        <dbReference type="SAM" id="MobiDB-lite"/>
    </source>
</evidence>
<name>A0A7F8Q6D5_LEPWE</name>
<dbReference type="Proteomes" id="UP000245341">
    <property type="component" value="Unplaced"/>
</dbReference>
<sequence length="380" mass="39899">MQERASPAGVREPGAPSVQERASAAGVREHRECRSTPPLQVSGSREHRVCGCSGGGSTAGRAPSRVFPEQLQHSPEPPSHLLLHHVSPCASFRGGLSPDALALPLLARHSAVSHHQLPHLSSVSAPSRQCLSLPLVPLEITRSPTLAPRRPPSVLHSSSLLSVTARCPPSALCSSSVLSVTPHCCLSLPGTLRPGLAPRHHLSALRPGSALSGSPLSAVRHCSALSVQAQLSSSLLSTLRQPFVWARCCSSAPECCASLFDTLHLGSALRYAPLALRSVSVPSVRLSVLSVTARQSPSGLGPSARYNSRSSRLGPVHHHPSAARVSSAPRPFVQARRRPSAPQCCSSVLGTLRPGSAPPRALTAVRQDSAPSIIIRQQFV</sequence>
<dbReference type="GeneID" id="115937651"/>
<gene>
    <name evidence="3" type="primary">LOC115937651</name>
</gene>
<evidence type="ECO:0000313" key="2">
    <source>
        <dbReference type="Proteomes" id="UP000245341"/>
    </source>
</evidence>
<feature type="region of interest" description="Disordered" evidence="1">
    <location>
        <begin position="1"/>
        <end position="47"/>
    </location>
</feature>
<organism evidence="2 3">
    <name type="scientific">Leptonychotes weddellii</name>
    <name type="common">Weddell seal</name>
    <name type="synonym">Otaria weddellii</name>
    <dbReference type="NCBI Taxonomy" id="9713"/>
    <lineage>
        <taxon>Eukaryota</taxon>
        <taxon>Metazoa</taxon>
        <taxon>Chordata</taxon>
        <taxon>Craniata</taxon>
        <taxon>Vertebrata</taxon>
        <taxon>Euteleostomi</taxon>
        <taxon>Mammalia</taxon>
        <taxon>Eutheria</taxon>
        <taxon>Laurasiatheria</taxon>
        <taxon>Carnivora</taxon>
        <taxon>Caniformia</taxon>
        <taxon>Pinnipedia</taxon>
        <taxon>Phocidae</taxon>
        <taxon>Monachinae</taxon>
        <taxon>Lobodontini</taxon>
        <taxon>Leptonychotes</taxon>
    </lineage>
</organism>
<evidence type="ECO:0000313" key="3">
    <source>
        <dbReference type="RefSeq" id="XP_030875913.1"/>
    </source>
</evidence>
<feature type="region of interest" description="Disordered" evidence="1">
    <location>
        <begin position="294"/>
        <end position="339"/>
    </location>
</feature>